<gene>
    <name evidence="1" type="ORF">ACCQ42_08600</name>
</gene>
<accession>A0ABW9MEU7</accession>
<name>A0ABW9MEU7_9FIRM</name>
<reference evidence="1 2" key="1">
    <citation type="journal article" date="2025" name="Anaerobe">
        <title>Description of Anaerococcus kampingiae sp. nov., Anaerococcus groningensis sp. nov., Anaerococcus martiniensis sp. nov., and Anaerococcus cruorum sp. nov., isolated from human clinical specimens.</title>
        <authorList>
            <person name="Boiten K.E."/>
            <person name="Meijer J."/>
            <person name="van Wezel E.M."/>
            <person name="Veloo A.C.M."/>
        </authorList>
    </citation>
    <scope>NUCLEOTIDE SEQUENCE [LARGE SCALE GENOMIC DNA]</scope>
    <source>
        <strain evidence="1 2">ENR0874</strain>
    </source>
</reference>
<evidence type="ECO:0000313" key="1">
    <source>
        <dbReference type="EMBL" id="MFO3667827.1"/>
    </source>
</evidence>
<evidence type="ECO:0000313" key="2">
    <source>
        <dbReference type="Proteomes" id="UP001637994"/>
    </source>
</evidence>
<sequence>MHFMDLMKNGNFSARQEINCIAEILDKNYAMYGSITDLFDRNFIKFSKKGPFTSLKQMRDFLARQTSNQEELLILNCEMLLYLIHEYKYSICNSNRFLRESNLTTPEKGLKYLERHIYEVVDRIHHKVVKVDDDYNFIIVPKDKKSIQAAEIVACNDENIAIKILEYKHFSNTVDDKEKILISIAKYMENKRADLSNKLNEDGLYMQKNGKNVLVEQMFEMFNNLHIRHNTDKQYIKKSEREKWYDYTYNTILTVIIIEEQSKINREFKELKDDNRKK</sequence>
<keyword evidence="2" id="KW-1185">Reference proteome</keyword>
<organism evidence="1 2">
    <name type="scientific">Anaerococcus kampingae</name>
    <dbReference type="NCBI Taxonomy" id="3115614"/>
    <lineage>
        <taxon>Bacteria</taxon>
        <taxon>Bacillati</taxon>
        <taxon>Bacillota</taxon>
        <taxon>Tissierellia</taxon>
        <taxon>Tissierellales</taxon>
        <taxon>Peptoniphilaceae</taxon>
        <taxon>Anaerococcus</taxon>
    </lineage>
</organism>
<dbReference type="Proteomes" id="UP001637994">
    <property type="component" value="Unassembled WGS sequence"/>
</dbReference>
<protein>
    <submittedName>
        <fullName evidence="1">Uncharacterized protein</fullName>
    </submittedName>
</protein>
<comment type="caution">
    <text evidence="1">The sequence shown here is derived from an EMBL/GenBank/DDBJ whole genome shotgun (WGS) entry which is preliminary data.</text>
</comment>
<proteinExistence type="predicted"/>
<dbReference type="EMBL" id="JBGMEF010000037">
    <property type="protein sequence ID" value="MFO3667827.1"/>
    <property type="molecule type" value="Genomic_DNA"/>
</dbReference>